<dbReference type="AlphaFoldDB" id="A0A183GQA0"/>
<sequence>MACETLRVGQVDANILDEEYRQLMEQQLDRVIVELPISAVRLCERIKPELQLVLDGIIWTSRVYRGDLLR</sequence>
<evidence type="ECO:0000313" key="2">
    <source>
        <dbReference type="Proteomes" id="UP000050761"/>
    </source>
</evidence>
<gene>
    <name evidence="1" type="ORF">HPBE_LOCUS24869</name>
</gene>
<protein>
    <submittedName>
        <fullName evidence="3">Oxidoreductase</fullName>
    </submittedName>
</protein>
<accession>A0A3P8HWX8</accession>
<dbReference type="WBParaSite" id="HPBE_0002487001-mRNA-1">
    <property type="protein sequence ID" value="HPBE_0002487001-mRNA-1"/>
    <property type="gene ID" value="HPBE_0002487001"/>
</dbReference>
<dbReference type="Proteomes" id="UP000050761">
    <property type="component" value="Unassembled WGS sequence"/>
</dbReference>
<dbReference type="EMBL" id="UZAH01036992">
    <property type="protein sequence ID" value="VDP47756.1"/>
    <property type="molecule type" value="Genomic_DNA"/>
</dbReference>
<proteinExistence type="predicted"/>
<dbReference type="OrthoDB" id="1701437at2759"/>
<reference evidence="3" key="2">
    <citation type="submission" date="2019-09" db="UniProtKB">
        <authorList>
            <consortium name="WormBaseParasite"/>
        </authorList>
    </citation>
    <scope>IDENTIFICATION</scope>
</reference>
<reference evidence="1 2" key="1">
    <citation type="submission" date="2018-11" db="EMBL/GenBank/DDBJ databases">
        <authorList>
            <consortium name="Pathogen Informatics"/>
        </authorList>
    </citation>
    <scope>NUCLEOTIDE SEQUENCE [LARGE SCALE GENOMIC DNA]</scope>
</reference>
<accession>A0A183GQA0</accession>
<organism evidence="2 3">
    <name type="scientific">Heligmosomoides polygyrus</name>
    <name type="common">Parasitic roundworm</name>
    <dbReference type="NCBI Taxonomy" id="6339"/>
    <lineage>
        <taxon>Eukaryota</taxon>
        <taxon>Metazoa</taxon>
        <taxon>Ecdysozoa</taxon>
        <taxon>Nematoda</taxon>
        <taxon>Chromadorea</taxon>
        <taxon>Rhabditida</taxon>
        <taxon>Rhabditina</taxon>
        <taxon>Rhabditomorpha</taxon>
        <taxon>Strongyloidea</taxon>
        <taxon>Heligmosomidae</taxon>
        <taxon>Heligmosomoides</taxon>
    </lineage>
</organism>
<keyword evidence="2" id="KW-1185">Reference proteome</keyword>
<evidence type="ECO:0000313" key="3">
    <source>
        <dbReference type="WBParaSite" id="HPBE_0002487001-mRNA-1"/>
    </source>
</evidence>
<evidence type="ECO:0000313" key="1">
    <source>
        <dbReference type="EMBL" id="VDP47756.1"/>
    </source>
</evidence>
<name>A0A183GQA0_HELPZ</name>